<dbReference type="GeneID" id="54304272"/>
<dbReference type="Proteomes" id="UP000799438">
    <property type="component" value="Unassembled WGS sequence"/>
</dbReference>
<keyword evidence="4" id="KW-1185">Reference proteome</keyword>
<keyword evidence="2" id="KW-1133">Transmembrane helix</keyword>
<dbReference type="EMBL" id="ML995489">
    <property type="protein sequence ID" value="KAF2140748.1"/>
    <property type="molecule type" value="Genomic_DNA"/>
</dbReference>
<evidence type="ECO:0000256" key="1">
    <source>
        <dbReference type="SAM" id="MobiDB-lite"/>
    </source>
</evidence>
<feature type="transmembrane region" description="Helical" evidence="2">
    <location>
        <begin position="218"/>
        <end position="241"/>
    </location>
</feature>
<dbReference type="AlphaFoldDB" id="A0A6A6BAY8"/>
<evidence type="ECO:0000313" key="4">
    <source>
        <dbReference type="Proteomes" id="UP000799438"/>
    </source>
</evidence>
<reference evidence="3" key="1">
    <citation type="journal article" date="2020" name="Stud. Mycol.">
        <title>101 Dothideomycetes genomes: a test case for predicting lifestyles and emergence of pathogens.</title>
        <authorList>
            <person name="Haridas S."/>
            <person name="Albert R."/>
            <person name="Binder M."/>
            <person name="Bloem J."/>
            <person name="Labutti K."/>
            <person name="Salamov A."/>
            <person name="Andreopoulos B."/>
            <person name="Baker S."/>
            <person name="Barry K."/>
            <person name="Bills G."/>
            <person name="Bluhm B."/>
            <person name="Cannon C."/>
            <person name="Castanera R."/>
            <person name="Culley D."/>
            <person name="Daum C."/>
            <person name="Ezra D."/>
            <person name="Gonzalez J."/>
            <person name="Henrissat B."/>
            <person name="Kuo A."/>
            <person name="Liang C."/>
            <person name="Lipzen A."/>
            <person name="Lutzoni F."/>
            <person name="Magnuson J."/>
            <person name="Mondo S."/>
            <person name="Nolan M."/>
            <person name="Ohm R."/>
            <person name="Pangilinan J."/>
            <person name="Park H.-J."/>
            <person name="Ramirez L."/>
            <person name="Alfaro M."/>
            <person name="Sun H."/>
            <person name="Tritt A."/>
            <person name="Yoshinaga Y."/>
            <person name="Zwiers L.-H."/>
            <person name="Turgeon B."/>
            <person name="Goodwin S."/>
            <person name="Spatafora J."/>
            <person name="Crous P."/>
            <person name="Grigoriev I."/>
        </authorList>
    </citation>
    <scope>NUCLEOTIDE SEQUENCE</scope>
    <source>
        <strain evidence="3">CBS 121167</strain>
    </source>
</reference>
<dbReference type="RefSeq" id="XP_033396461.1">
    <property type="nucleotide sequence ID" value="XM_033546765.1"/>
</dbReference>
<proteinExistence type="predicted"/>
<organism evidence="3 4">
    <name type="scientific">Aplosporella prunicola CBS 121167</name>
    <dbReference type="NCBI Taxonomy" id="1176127"/>
    <lineage>
        <taxon>Eukaryota</taxon>
        <taxon>Fungi</taxon>
        <taxon>Dikarya</taxon>
        <taxon>Ascomycota</taxon>
        <taxon>Pezizomycotina</taxon>
        <taxon>Dothideomycetes</taxon>
        <taxon>Dothideomycetes incertae sedis</taxon>
        <taxon>Botryosphaeriales</taxon>
        <taxon>Aplosporellaceae</taxon>
        <taxon>Aplosporella</taxon>
    </lineage>
</organism>
<sequence>MTTVPNATQDTRKSRATLSPPTIYHQNYKHQIRARECAPALAPPQDAQGQSDISPAARSAHNSTTQPRSDPTGTVTGSGNQHQDSTRPIETAAKPTGATTAATYLLAGRHDVARDDVFSALSCAATRQTRPPARQDARTQHSRLSAAALPQLCLDVALSLADLPRACLPVAVTVIGVKVSAASCFAAIFGKSACRVCLVVSSFFLCTPRAPTTARLRGLACLSACLRGCVLCCAVFFFSFVC</sequence>
<gene>
    <name evidence="3" type="ORF">K452DRAFT_50806</name>
</gene>
<feature type="region of interest" description="Disordered" evidence="1">
    <location>
        <begin position="1"/>
        <end position="95"/>
    </location>
</feature>
<accession>A0A6A6BAY8</accession>
<evidence type="ECO:0000256" key="2">
    <source>
        <dbReference type="SAM" id="Phobius"/>
    </source>
</evidence>
<keyword evidence="2" id="KW-0812">Transmembrane</keyword>
<feature type="compositionally biased region" description="Polar residues" evidence="1">
    <location>
        <begin position="60"/>
        <end position="88"/>
    </location>
</feature>
<keyword evidence="2" id="KW-0472">Membrane</keyword>
<evidence type="ECO:0000313" key="3">
    <source>
        <dbReference type="EMBL" id="KAF2140748.1"/>
    </source>
</evidence>
<name>A0A6A6BAY8_9PEZI</name>
<protein>
    <submittedName>
        <fullName evidence="3">Uncharacterized protein</fullName>
    </submittedName>
</protein>